<reference evidence="10 11" key="1">
    <citation type="submission" date="2018-08" db="EMBL/GenBank/DDBJ databases">
        <title>A genome reference for cultivated species of the human gut microbiota.</title>
        <authorList>
            <person name="Zou Y."/>
            <person name="Xue W."/>
            <person name="Luo G."/>
        </authorList>
    </citation>
    <scope>NUCLEOTIDE SEQUENCE [LARGE SCALE GENOMIC DNA]</scope>
    <source>
        <strain evidence="10 11">AF35-6BH</strain>
    </source>
</reference>
<evidence type="ECO:0000313" key="9">
    <source>
        <dbReference type="EMBL" id="MBS4885026.1"/>
    </source>
</evidence>
<evidence type="ECO:0000256" key="4">
    <source>
        <dbReference type="ARBA" id="ARBA00022723"/>
    </source>
</evidence>
<dbReference type="InterPro" id="IPR050072">
    <property type="entry name" value="Peptidase_M20A"/>
</dbReference>
<dbReference type="InterPro" id="IPR010964">
    <property type="entry name" value="M20A_pepV-rel"/>
</dbReference>
<evidence type="ECO:0000256" key="7">
    <source>
        <dbReference type="ARBA" id="ARBA00022997"/>
    </source>
</evidence>
<keyword evidence="7 9" id="KW-0224">Dipeptidase</keyword>
<organism evidence="10 11">
    <name type="scientific">Amedibacillus dolichus</name>
    <dbReference type="NCBI Taxonomy" id="31971"/>
    <lineage>
        <taxon>Bacteria</taxon>
        <taxon>Bacillati</taxon>
        <taxon>Bacillota</taxon>
        <taxon>Erysipelotrichia</taxon>
        <taxon>Erysipelotrichales</taxon>
        <taxon>Erysipelotrichaceae</taxon>
        <taxon>Amedibacillus</taxon>
    </lineage>
</organism>
<dbReference type="Proteomes" id="UP000284868">
    <property type="component" value="Unassembled WGS sequence"/>
</dbReference>
<keyword evidence="8" id="KW-0482">Metalloprotease</keyword>
<dbReference type="EMBL" id="JAGZMZ010000037">
    <property type="protein sequence ID" value="MBS4885026.1"/>
    <property type="molecule type" value="Genomic_DNA"/>
</dbReference>
<dbReference type="Gene3D" id="3.30.70.360">
    <property type="match status" value="2"/>
</dbReference>
<keyword evidence="4" id="KW-0479">Metal-binding</keyword>
<dbReference type="SUPFAM" id="SSF55031">
    <property type="entry name" value="Bacterial exopeptidase dimerisation domain"/>
    <property type="match status" value="1"/>
</dbReference>
<comment type="similarity">
    <text evidence="2">Belongs to the peptidase M20A family.</text>
</comment>
<evidence type="ECO:0000256" key="3">
    <source>
        <dbReference type="ARBA" id="ARBA00022670"/>
    </source>
</evidence>
<evidence type="ECO:0000256" key="5">
    <source>
        <dbReference type="ARBA" id="ARBA00022801"/>
    </source>
</evidence>
<dbReference type="NCBIfam" id="TIGR01887">
    <property type="entry name" value="dipeptidaselike"/>
    <property type="match status" value="1"/>
</dbReference>
<dbReference type="PROSITE" id="PS00758">
    <property type="entry name" value="ARGE_DAPE_CPG2_1"/>
    <property type="match status" value="1"/>
</dbReference>
<evidence type="ECO:0000256" key="2">
    <source>
        <dbReference type="ARBA" id="ARBA00006247"/>
    </source>
</evidence>
<keyword evidence="6" id="KW-0862">Zinc</keyword>
<comment type="cofactor">
    <cofactor evidence="1">
        <name>Zn(2+)</name>
        <dbReference type="ChEBI" id="CHEBI:29105"/>
    </cofactor>
</comment>
<evidence type="ECO:0000256" key="1">
    <source>
        <dbReference type="ARBA" id="ARBA00001947"/>
    </source>
</evidence>
<dbReference type="AlphaFoldDB" id="A0A415P319"/>
<keyword evidence="5 9" id="KW-0378">Hydrolase</keyword>
<comment type="caution">
    <text evidence="10">The sequence shown here is derived from an EMBL/GenBank/DDBJ whole genome shotgun (WGS) entry which is preliminary data.</text>
</comment>
<reference evidence="9" key="2">
    <citation type="submission" date="2021-02" db="EMBL/GenBank/DDBJ databases">
        <title>Infant gut strain persistence is associated with maternal origin, phylogeny, and functional potential including surface adhesion and iron acquisition.</title>
        <authorList>
            <person name="Lou Y.C."/>
        </authorList>
    </citation>
    <scope>NUCLEOTIDE SEQUENCE</scope>
    <source>
        <strain evidence="9">L3_108_103G1_dasL3_108_103G1_concoct_2</strain>
    </source>
</reference>
<accession>A0A415P319</accession>
<dbReference type="RefSeq" id="WP_004798402.1">
    <property type="nucleotide sequence ID" value="NZ_CABKNA010000005.1"/>
</dbReference>
<dbReference type="Proteomes" id="UP000753219">
    <property type="component" value="Unassembled WGS sequence"/>
</dbReference>
<dbReference type="EC" id="3.4.13.-" evidence="9"/>
<evidence type="ECO:0000313" key="11">
    <source>
        <dbReference type="Proteomes" id="UP000284868"/>
    </source>
</evidence>
<dbReference type="GO" id="GO:0006508">
    <property type="term" value="P:proteolysis"/>
    <property type="evidence" value="ECO:0007669"/>
    <property type="project" value="UniProtKB-KW"/>
</dbReference>
<protein>
    <submittedName>
        <fullName evidence="10">M20 family peptidase</fullName>
    </submittedName>
    <submittedName>
        <fullName evidence="9">Sapep family Mn(2+)-dependent dipeptidase</fullName>
        <ecNumber evidence="9">3.4.13.-</ecNumber>
    </submittedName>
</protein>
<name>A0A415P319_9FIRM</name>
<dbReference type="GeneID" id="92792929"/>
<proteinExistence type="inferred from homology"/>
<evidence type="ECO:0000313" key="10">
    <source>
        <dbReference type="EMBL" id="RHM07079.1"/>
    </source>
</evidence>
<sequence length="462" mass="52606">MNELEKRIKFYQEELLMDLQRLVQIASVRDVTSVKEDAPFGDGIRCAMDAFLDIAKRCGFTVHDVDGYAVYANIEDRDDYIGVLAHLDVVEAGDLKLWDSDPFTLVQKGDMLYGRGVNDDKGPLLAALYAARLLKEEGISLKHDIRIIAGGAEETTWECMEHYFAKHKQPIMGFSPDGNFPIVNGEKGILQYELIFSAQKDKEENVITHIHCEKPMNYVCDHIELHIQYPQEDLMEYAKQADTVRYEEELAVLIYRGKTSLSRNPQRGENALWKLCEDLCDYPFAQHGFCELLQYFKAYLLDDFYGAKSGLYHEDEEMGKTSICPMSFAMEGDIFHLYIDYRYIHGVDIVKAKEHIMDIVKPYQADFAVLKEKRMLYVPQASPLIQALKAAYEQVMHEEAGAFTKGGASYARTLDCGVAFGATFEGEDPKPHMPNEQMPLSSLLKACEIYYYALKKLACDGK</sequence>
<evidence type="ECO:0000256" key="6">
    <source>
        <dbReference type="ARBA" id="ARBA00022833"/>
    </source>
</evidence>
<dbReference type="OrthoDB" id="9761532at2"/>
<dbReference type="GO" id="GO:0008777">
    <property type="term" value="F:acetylornithine deacetylase activity"/>
    <property type="evidence" value="ECO:0007669"/>
    <property type="project" value="TreeGrafter"/>
</dbReference>
<dbReference type="PANTHER" id="PTHR43808:SF31">
    <property type="entry name" value="N-ACETYL-L-CITRULLINE DEACETYLASE"/>
    <property type="match status" value="1"/>
</dbReference>
<dbReference type="GO" id="GO:0008237">
    <property type="term" value="F:metallopeptidase activity"/>
    <property type="evidence" value="ECO:0007669"/>
    <property type="project" value="UniProtKB-KW"/>
</dbReference>
<evidence type="ECO:0000256" key="8">
    <source>
        <dbReference type="ARBA" id="ARBA00023049"/>
    </source>
</evidence>
<dbReference type="Gene3D" id="3.40.630.10">
    <property type="entry name" value="Zn peptidases"/>
    <property type="match status" value="1"/>
</dbReference>
<dbReference type="GO" id="GO:0006526">
    <property type="term" value="P:L-arginine biosynthetic process"/>
    <property type="evidence" value="ECO:0007669"/>
    <property type="project" value="TreeGrafter"/>
</dbReference>
<gene>
    <name evidence="10" type="ORF">DWZ83_09290</name>
    <name evidence="9" type="ORF">KHZ85_09765</name>
</gene>
<dbReference type="EMBL" id="QRPK01000071">
    <property type="protein sequence ID" value="RHM07079.1"/>
    <property type="molecule type" value="Genomic_DNA"/>
</dbReference>
<dbReference type="SUPFAM" id="SSF53187">
    <property type="entry name" value="Zn-dependent exopeptidases"/>
    <property type="match status" value="1"/>
</dbReference>
<dbReference type="InterPro" id="IPR001261">
    <property type="entry name" value="ArgE/DapE_CS"/>
</dbReference>
<dbReference type="InterPro" id="IPR002933">
    <property type="entry name" value="Peptidase_M20"/>
</dbReference>
<keyword evidence="3" id="KW-0645">Protease</keyword>
<dbReference type="GO" id="GO:0016805">
    <property type="term" value="F:dipeptidase activity"/>
    <property type="evidence" value="ECO:0007669"/>
    <property type="project" value="UniProtKB-KW"/>
</dbReference>
<keyword evidence="11" id="KW-1185">Reference proteome</keyword>
<dbReference type="InterPro" id="IPR036264">
    <property type="entry name" value="Bact_exopeptidase_dim_dom"/>
</dbReference>
<dbReference type="Pfam" id="PF01546">
    <property type="entry name" value="Peptidase_M20"/>
    <property type="match status" value="1"/>
</dbReference>
<dbReference type="PANTHER" id="PTHR43808">
    <property type="entry name" value="ACETYLORNITHINE DEACETYLASE"/>
    <property type="match status" value="1"/>
</dbReference>
<dbReference type="GO" id="GO:0008270">
    <property type="term" value="F:zinc ion binding"/>
    <property type="evidence" value="ECO:0007669"/>
    <property type="project" value="InterPro"/>
</dbReference>